<dbReference type="GO" id="GO:0005886">
    <property type="term" value="C:plasma membrane"/>
    <property type="evidence" value="ECO:0007669"/>
    <property type="project" value="UniProtKB-SubCell"/>
</dbReference>
<keyword evidence="6 14" id="KW-1133">Transmembrane helix</keyword>
<dbReference type="Pfam" id="PF18927">
    <property type="entry name" value="CrtO"/>
    <property type="match status" value="1"/>
</dbReference>
<organism evidence="15 16">
    <name type="scientific">Desemzia incerta</name>
    <dbReference type="NCBI Taxonomy" id="82801"/>
    <lineage>
        <taxon>Bacteria</taxon>
        <taxon>Bacillati</taxon>
        <taxon>Bacillota</taxon>
        <taxon>Bacilli</taxon>
        <taxon>Lactobacillales</taxon>
        <taxon>Carnobacteriaceae</taxon>
        <taxon>Desemzia</taxon>
    </lineage>
</organism>
<comment type="similarity">
    <text evidence="10">Belongs to the acyltransferase CrtO family.</text>
</comment>
<keyword evidence="4 14" id="KW-0812">Transmembrane</keyword>
<evidence type="ECO:0000313" key="15">
    <source>
        <dbReference type="EMBL" id="SFQ15687.1"/>
    </source>
</evidence>
<keyword evidence="3 15" id="KW-0808">Transferase</keyword>
<evidence type="ECO:0000256" key="13">
    <source>
        <dbReference type="SAM" id="MobiDB-lite"/>
    </source>
</evidence>
<dbReference type="AlphaFoldDB" id="A0A1I5W7V6"/>
<keyword evidence="5" id="KW-0732">Signal</keyword>
<keyword evidence="8 15" id="KW-0012">Acyltransferase</keyword>
<evidence type="ECO:0000256" key="12">
    <source>
        <dbReference type="ARBA" id="ARBA00025324"/>
    </source>
</evidence>
<keyword evidence="2" id="KW-1003">Cell membrane</keyword>
<evidence type="ECO:0000256" key="9">
    <source>
        <dbReference type="ARBA" id="ARBA00023588"/>
    </source>
</evidence>
<evidence type="ECO:0000256" key="11">
    <source>
        <dbReference type="ARBA" id="ARBA00023667"/>
    </source>
</evidence>
<evidence type="ECO:0000256" key="7">
    <source>
        <dbReference type="ARBA" id="ARBA00023136"/>
    </source>
</evidence>
<protein>
    <recommendedName>
        <fullName evidence="11">Glycosyl-4,4'-diaponeurosporenoate acyltransferase</fullName>
    </recommendedName>
</protein>
<evidence type="ECO:0000256" key="4">
    <source>
        <dbReference type="ARBA" id="ARBA00022692"/>
    </source>
</evidence>
<evidence type="ECO:0000256" key="6">
    <source>
        <dbReference type="ARBA" id="ARBA00022989"/>
    </source>
</evidence>
<dbReference type="UniPathway" id="UPA00029">
    <property type="reaction ID" value="UER00560"/>
</dbReference>
<name>A0A1I5W7V6_9LACT</name>
<keyword evidence="7 14" id="KW-0472">Membrane</keyword>
<dbReference type="InterPro" id="IPR044021">
    <property type="entry name" value="CrtO"/>
</dbReference>
<feature type="transmembrane region" description="Helical" evidence="14">
    <location>
        <begin position="128"/>
        <end position="148"/>
    </location>
</feature>
<evidence type="ECO:0000256" key="3">
    <source>
        <dbReference type="ARBA" id="ARBA00022679"/>
    </source>
</evidence>
<evidence type="ECO:0000256" key="8">
    <source>
        <dbReference type="ARBA" id="ARBA00023315"/>
    </source>
</evidence>
<evidence type="ECO:0000256" key="5">
    <source>
        <dbReference type="ARBA" id="ARBA00022729"/>
    </source>
</evidence>
<feature type="region of interest" description="Disordered" evidence="13">
    <location>
        <begin position="163"/>
        <end position="182"/>
    </location>
</feature>
<gene>
    <name evidence="15" type="ORF">SAMN04488506_0817</name>
</gene>
<dbReference type="EMBL" id="FOXW01000002">
    <property type="protein sequence ID" value="SFQ15687.1"/>
    <property type="molecule type" value="Genomic_DNA"/>
</dbReference>
<dbReference type="Proteomes" id="UP000199136">
    <property type="component" value="Unassembled WGS sequence"/>
</dbReference>
<accession>A0A1I5W7V6</accession>
<dbReference type="GO" id="GO:0016746">
    <property type="term" value="F:acyltransferase activity"/>
    <property type="evidence" value="ECO:0007669"/>
    <property type="project" value="UniProtKB-KW"/>
</dbReference>
<comment type="subcellular location">
    <subcellularLocation>
        <location evidence="1">Cell membrane</location>
        <topology evidence="1">Single-pass membrane protein</topology>
    </subcellularLocation>
</comment>
<proteinExistence type="inferred from homology"/>
<comment type="function">
    <text evidence="12">Catalyzes the acylation of glycosyl-4,4'-diaponeurosporenoate, i.e. the esterification of glucose at the C6'' position with the carboxyl group of the C(15) fatty acid 12-methyltetradecanoic acid, to yield staphyloxanthin. This is the last step in the biosynthesis of this orange pigment, present in most staphylococci strains.</text>
</comment>
<feature type="compositionally biased region" description="Basic residues" evidence="13">
    <location>
        <begin position="169"/>
        <end position="182"/>
    </location>
</feature>
<dbReference type="RefSeq" id="WP_177192491.1">
    <property type="nucleotide sequence ID" value="NZ_FOXW01000002.1"/>
</dbReference>
<sequence>MQFIHLPNWLTIAVDIFAWYSIHLSVSWLARRVPERFLAEKAYWFRTRDWEKEGEIWQEVFRVRSWKPYLPDGTKITKEGFDKTHLKGFDMASLEKFALETRRAELAHWAMIPPAGLFFFWNPAWAGWIMIGYAVLFNLPLIFVQRYNRPRLERMVRRKAERSEVNQRMPHKLSRKHKWVRE</sequence>
<evidence type="ECO:0000256" key="1">
    <source>
        <dbReference type="ARBA" id="ARBA00004162"/>
    </source>
</evidence>
<evidence type="ECO:0000256" key="2">
    <source>
        <dbReference type="ARBA" id="ARBA00022475"/>
    </source>
</evidence>
<reference evidence="15 16" key="1">
    <citation type="submission" date="2016-10" db="EMBL/GenBank/DDBJ databases">
        <authorList>
            <person name="de Groot N.N."/>
        </authorList>
    </citation>
    <scope>NUCLEOTIDE SEQUENCE [LARGE SCALE GENOMIC DNA]</scope>
    <source>
        <strain evidence="15 16">DSM 20581</strain>
    </source>
</reference>
<comment type="pathway">
    <text evidence="9">Carotenoid biosynthesis; staphyloxanthin biosynthesis; staphyloxanthin from farnesyl diphosphate: step 5/5.</text>
</comment>
<keyword evidence="16" id="KW-1185">Reference proteome</keyword>
<evidence type="ECO:0000313" key="16">
    <source>
        <dbReference type="Proteomes" id="UP000199136"/>
    </source>
</evidence>
<evidence type="ECO:0000256" key="10">
    <source>
        <dbReference type="ARBA" id="ARBA00023603"/>
    </source>
</evidence>
<evidence type="ECO:0000256" key="14">
    <source>
        <dbReference type="SAM" id="Phobius"/>
    </source>
</evidence>
<dbReference type="STRING" id="82801.SAMN04488506_0817"/>